<protein>
    <submittedName>
        <fullName evidence="1">Uncharacterized protein</fullName>
    </submittedName>
</protein>
<reference evidence="1" key="1">
    <citation type="submission" date="2021-01" db="EMBL/GenBank/DDBJ databases">
        <authorList>
            <person name="Corre E."/>
            <person name="Pelletier E."/>
            <person name="Niang G."/>
            <person name="Scheremetjew M."/>
            <person name="Finn R."/>
            <person name="Kale V."/>
            <person name="Holt S."/>
            <person name="Cochrane G."/>
            <person name="Meng A."/>
            <person name="Brown T."/>
            <person name="Cohen L."/>
        </authorList>
    </citation>
    <scope>NUCLEOTIDE SEQUENCE</scope>
    <source>
        <strain evidence="1">GSO104</strain>
    </source>
</reference>
<accession>A0A7S4QEQ7</accession>
<evidence type="ECO:0000313" key="1">
    <source>
        <dbReference type="EMBL" id="CAE4581437.1"/>
    </source>
</evidence>
<dbReference type="Gene3D" id="3.40.30.10">
    <property type="entry name" value="Glutaredoxin"/>
    <property type="match status" value="1"/>
</dbReference>
<dbReference type="EMBL" id="HBNS01002197">
    <property type="protein sequence ID" value="CAE4581437.1"/>
    <property type="molecule type" value="Transcribed_RNA"/>
</dbReference>
<gene>
    <name evidence="1" type="ORF">DBRI00130_LOCUS1759</name>
</gene>
<sequence length="121" mass="13925">MTEEKKLIVLISHGVSDRMQASNQSKTMTILDGKKVPFEKVDGMDPEQRDRRNELFNISGIRGNYPQFFFVDKNGKTEFFGDYEKFEIINDSSSYPADVLEANPDIETWEKVFGKVVESFS</sequence>
<organism evidence="1">
    <name type="scientific">Ditylum brightwellii</name>
    <dbReference type="NCBI Taxonomy" id="49249"/>
    <lineage>
        <taxon>Eukaryota</taxon>
        <taxon>Sar</taxon>
        <taxon>Stramenopiles</taxon>
        <taxon>Ochrophyta</taxon>
        <taxon>Bacillariophyta</taxon>
        <taxon>Mediophyceae</taxon>
        <taxon>Lithodesmiophycidae</taxon>
        <taxon>Lithodesmiales</taxon>
        <taxon>Lithodesmiaceae</taxon>
        <taxon>Ditylum</taxon>
    </lineage>
</organism>
<name>A0A7S4QEQ7_9STRA</name>
<dbReference type="Pfam" id="PF04908">
    <property type="entry name" value="SH3BGR"/>
    <property type="match status" value="1"/>
</dbReference>
<proteinExistence type="predicted"/>
<dbReference type="InterPro" id="IPR006993">
    <property type="entry name" value="Glut_rich_SH3-bd"/>
</dbReference>
<dbReference type="AlphaFoldDB" id="A0A7S4QEQ7"/>